<gene>
    <name evidence="3" type="ORF">BKA10_002324</name>
</gene>
<dbReference type="GO" id="GO:0032259">
    <property type="term" value="P:methylation"/>
    <property type="evidence" value="ECO:0007669"/>
    <property type="project" value="UniProtKB-KW"/>
</dbReference>
<dbReference type="SUPFAM" id="SSF53335">
    <property type="entry name" value="S-adenosyl-L-methionine-dependent methyltransferases"/>
    <property type="match status" value="1"/>
</dbReference>
<sequence length="375" mass="39878">MNEHITYAGEADLAPTARAEALAARLFESIVPAMELMTVELGFRRGLYAGLRKLGDANVAELALECAASPRYVREWLEQQATAGIIDVAVDGDAAARRYALSSAHAEVLLDAESPFAMAGVSAFLSGMAETFDAVVTDFGRGEGVTYADFGASVRHAISSLNRPGFTLALGEWLAQLPEIDERLRTRASVVVDAGCGTGWSTIALARRYPLAHVIGVDLDAASITEAEANAATAQLGERVRFVIGDAGDRRILRRLAPDGAALVTLFEALHDANDPAGVLGSLASILDPEGAILIGDEKVADEFTPDGDFLERLNYGFSVLHCLPATIAEGDGEANGTVMRAPVLARWVEEAGLSGPDVLPIDNELWRFYRVGRP</sequence>
<accession>A0AA40SQF6</accession>
<dbReference type="Pfam" id="PF13847">
    <property type="entry name" value="Methyltransf_31"/>
    <property type="match status" value="1"/>
</dbReference>
<dbReference type="Pfam" id="PF21320">
    <property type="entry name" value="WHD_Rv2258c"/>
    <property type="match status" value="1"/>
</dbReference>
<dbReference type="Gene3D" id="3.40.50.150">
    <property type="entry name" value="Vaccinia Virus protein VP39"/>
    <property type="match status" value="1"/>
</dbReference>
<name>A0AA40SQF6_9MICO</name>
<dbReference type="EMBL" id="JACIFH010000001">
    <property type="protein sequence ID" value="MBB4140530.1"/>
    <property type="molecule type" value="Genomic_DNA"/>
</dbReference>
<comment type="caution">
    <text evidence="3">The sequence shown here is derived from an EMBL/GenBank/DDBJ whole genome shotgun (WGS) entry which is preliminary data.</text>
</comment>
<dbReference type="GO" id="GO:0008168">
    <property type="term" value="F:methyltransferase activity"/>
    <property type="evidence" value="ECO:0007669"/>
    <property type="project" value="UniProtKB-KW"/>
</dbReference>
<dbReference type="AlphaFoldDB" id="A0AA40SQF6"/>
<dbReference type="InterPro" id="IPR053173">
    <property type="entry name" value="SAM-binding_MTase"/>
</dbReference>
<reference evidence="3 4" key="1">
    <citation type="submission" date="2020-08" db="EMBL/GenBank/DDBJ databases">
        <title>Sequencing the genomes of 1000 actinobacteria strains.</title>
        <authorList>
            <person name="Klenk H.-P."/>
        </authorList>
    </citation>
    <scope>NUCLEOTIDE SEQUENCE [LARGE SCALE GENOMIC DNA]</scope>
    <source>
        <strain evidence="3 4">DSM 19600</strain>
    </source>
</reference>
<proteinExistence type="predicted"/>
<dbReference type="InterPro" id="IPR025714">
    <property type="entry name" value="Methyltranfer_dom"/>
</dbReference>
<evidence type="ECO:0000259" key="1">
    <source>
        <dbReference type="Pfam" id="PF13847"/>
    </source>
</evidence>
<feature type="domain" description="Methyltransferase" evidence="1">
    <location>
        <begin position="188"/>
        <end position="305"/>
    </location>
</feature>
<feature type="domain" description="S-adenosylmethionine-dependent methyltransferase Rv2258c-like winged HTH" evidence="2">
    <location>
        <begin position="37"/>
        <end position="109"/>
    </location>
</feature>
<organism evidence="3 4">
    <name type="scientific">Microbacterium invictum</name>
    <dbReference type="NCBI Taxonomy" id="515415"/>
    <lineage>
        <taxon>Bacteria</taxon>
        <taxon>Bacillati</taxon>
        <taxon>Actinomycetota</taxon>
        <taxon>Actinomycetes</taxon>
        <taxon>Micrococcales</taxon>
        <taxon>Microbacteriaceae</taxon>
        <taxon>Microbacterium</taxon>
    </lineage>
</organism>
<dbReference type="InterPro" id="IPR029063">
    <property type="entry name" value="SAM-dependent_MTases_sf"/>
</dbReference>
<evidence type="ECO:0000259" key="2">
    <source>
        <dbReference type="Pfam" id="PF21320"/>
    </source>
</evidence>
<keyword evidence="4" id="KW-1185">Reference proteome</keyword>
<keyword evidence="3" id="KW-0489">Methyltransferase</keyword>
<dbReference type="Proteomes" id="UP000549113">
    <property type="component" value="Unassembled WGS sequence"/>
</dbReference>
<evidence type="ECO:0000313" key="3">
    <source>
        <dbReference type="EMBL" id="MBB4140530.1"/>
    </source>
</evidence>
<dbReference type="PANTHER" id="PTHR45128">
    <property type="entry name" value="METHYLTRANSFERASE TYPE 11"/>
    <property type="match status" value="1"/>
</dbReference>
<dbReference type="InterPro" id="IPR048711">
    <property type="entry name" value="WHD_Rv2258c"/>
</dbReference>
<dbReference type="RefSeq" id="WP_183500052.1">
    <property type="nucleotide sequence ID" value="NZ_BAABCO010000004.1"/>
</dbReference>
<keyword evidence="3" id="KW-0808">Transferase</keyword>
<dbReference type="CDD" id="cd02440">
    <property type="entry name" value="AdoMet_MTases"/>
    <property type="match status" value="1"/>
</dbReference>
<evidence type="ECO:0000313" key="4">
    <source>
        <dbReference type="Proteomes" id="UP000549113"/>
    </source>
</evidence>
<protein>
    <submittedName>
        <fullName evidence="3">SAM-dependent methyltransferase</fullName>
    </submittedName>
</protein>